<dbReference type="SUPFAM" id="SSF103473">
    <property type="entry name" value="MFS general substrate transporter"/>
    <property type="match status" value="1"/>
</dbReference>
<dbReference type="InterPro" id="IPR020846">
    <property type="entry name" value="MFS_dom"/>
</dbReference>
<feature type="transmembrane region" description="Helical" evidence="1">
    <location>
        <begin position="373"/>
        <end position="393"/>
    </location>
</feature>
<keyword evidence="1" id="KW-0472">Membrane</keyword>
<reference evidence="3" key="1">
    <citation type="submission" date="2018-05" db="EMBL/GenBank/DDBJ databases">
        <authorList>
            <person name="Lanie J.A."/>
            <person name="Ng W.-L."/>
            <person name="Kazmierczak K.M."/>
            <person name="Andrzejewski T.M."/>
            <person name="Davidsen T.M."/>
            <person name="Wayne K.J."/>
            <person name="Tettelin H."/>
            <person name="Glass J.I."/>
            <person name="Rusch D."/>
            <person name="Podicherti R."/>
            <person name="Tsui H.-C.T."/>
            <person name="Winkler M.E."/>
        </authorList>
    </citation>
    <scope>NUCLEOTIDE SEQUENCE</scope>
</reference>
<feature type="transmembrane region" description="Helical" evidence="1">
    <location>
        <begin position="246"/>
        <end position="269"/>
    </location>
</feature>
<name>A0A381XEC8_9ZZZZ</name>
<feature type="transmembrane region" description="Helical" evidence="1">
    <location>
        <begin position="337"/>
        <end position="361"/>
    </location>
</feature>
<feature type="transmembrane region" description="Helical" evidence="1">
    <location>
        <begin position="57"/>
        <end position="77"/>
    </location>
</feature>
<dbReference type="PROSITE" id="PS50850">
    <property type="entry name" value="MFS"/>
    <property type="match status" value="1"/>
</dbReference>
<proteinExistence type="predicted"/>
<dbReference type="Pfam" id="PF07690">
    <property type="entry name" value="MFS_1"/>
    <property type="match status" value="2"/>
</dbReference>
<feature type="transmembrane region" description="Helical" evidence="1">
    <location>
        <begin position="399"/>
        <end position="419"/>
    </location>
</feature>
<feature type="transmembrane region" description="Helical" evidence="1">
    <location>
        <begin position="20"/>
        <end position="45"/>
    </location>
</feature>
<dbReference type="PANTHER" id="PTHR11360">
    <property type="entry name" value="MONOCARBOXYLATE TRANSPORTER"/>
    <property type="match status" value="1"/>
</dbReference>
<organism evidence="3">
    <name type="scientific">marine metagenome</name>
    <dbReference type="NCBI Taxonomy" id="408172"/>
    <lineage>
        <taxon>unclassified sequences</taxon>
        <taxon>metagenomes</taxon>
        <taxon>ecological metagenomes</taxon>
    </lineage>
</organism>
<evidence type="ECO:0000313" key="3">
    <source>
        <dbReference type="EMBL" id="SVA62882.1"/>
    </source>
</evidence>
<dbReference type="GO" id="GO:0022857">
    <property type="term" value="F:transmembrane transporter activity"/>
    <property type="evidence" value="ECO:0007669"/>
    <property type="project" value="InterPro"/>
</dbReference>
<feature type="domain" description="Major facilitator superfamily (MFS) profile" evidence="2">
    <location>
        <begin position="23"/>
        <end position="425"/>
    </location>
</feature>
<dbReference type="PANTHER" id="PTHR11360:SF290">
    <property type="entry name" value="MONOCARBOXYLATE MFS PERMEASE"/>
    <property type="match status" value="1"/>
</dbReference>
<keyword evidence="1" id="KW-1133">Transmembrane helix</keyword>
<dbReference type="Gene3D" id="1.20.1250.20">
    <property type="entry name" value="MFS general substrate transporter like domains"/>
    <property type="match status" value="2"/>
</dbReference>
<keyword evidence="1" id="KW-0812">Transmembrane</keyword>
<dbReference type="InterPro" id="IPR011701">
    <property type="entry name" value="MFS"/>
</dbReference>
<gene>
    <name evidence="3" type="ORF">METZ01_LOCUS115736</name>
</gene>
<feature type="transmembrane region" description="Helical" evidence="1">
    <location>
        <begin position="311"/>
        <end position="331"/>
    </location>
</feature>
<feature type="transmembrane region" description="Helical" evidence="1">
    <location>
        <begin position="112"/>
        <end position="133"/>
    </location>
</feature>
<accession>A0A381XEC8</accession>
<dbReference type="EMBL" id="UINC01014809">
    <property type="protein sequence ID" value="SVA62882.1"/>
    <property type="molecule type" value="Genomic_DNA"/>
</dbReference>
<feature type="transmembrane region" description="Helical" evidence="1">
    <location>
        <begin position="281"/>
        <end position="304"/>
    </location>
</feature>
<evidence type="ECO:0000256" key="1">
    <source>
        <dbReference type="SAM" id="Phobius"/>
    </source>
</evidence>
<feature type="transmembrane region" description="Helical" evidence="1">
    <location>
        <begin position="89"/>
        <end position="106"/>
    </location>
</feature>
<dbReference type="InterPro" id="IPR050327">
    <property type="entry name" value="Proton-linked_MCT"/>
</dbReference>
<sequence length="437" mass="46443">MNPQSLPRWLQPRLPFFYGWIVLACVCCAGFARQGPAVATLSIFIEPMTAEFGWSRTAMSVAVSIGGILAALVSPVLGPIQDRYGARRMLCVAVLVTGVAAMLLSLTQSLLVFVLLFCVARMTFAGPFDLGIYGAVNSWFRRDRGLATSITTFMQMAGLMAMPLIAQLAIVGSGWRAGWLAIGATVLIIGFIPVWALVVRQPEDMGLTPDGPQSPSVEGLLDQESPAAAAVAEPAFSRAEALRTPAFWLLSLYTLLVYPVQAGVSLHQAPHLIERGLDPTIAATVISTFSLASAISGLMFGVAVRRVGVRMSLAAAAVTLGFSTVTMIWITMTWQGYLAAAFFGISIGGVLTILPIAWADYFGRKSFGAIRGVALSIQVVAQATGPLISGILRDQTGDYVLSLWTFTGLSLAAVFAALLTRAPRPSGNRTYTAFSDP</sequence>
<dbReference type="AlphaFoldDB" id="A0A381XEC8"/>
<feature type="transmembrane region" description="Helical" evidence="1">
    <location>
        <begin position="145"/>
        <end position="171"/>
    </location>
</feature>
<protein>
    <recommendedName>
        <fullName evidence="2">Major facilitator superfamily (MFS) profile domain-containing protein</fullName>
    </recommendedName>
</protein>
<dbReference type="InterPro" id="IPR036259">
    <property type="entry name" value="MFS_trans_sf"/>
</dbReference>
<feature type="transmembrane region" description="Helical" evidence="1">
    <location>
        <begin position="177"/>
        <end position="198"/>
    </location>
</feature>
<evidence type="ECO:0000259" key="2">
    <source>
        <dbReference type="PROSITE" id="PS50850"/>
    </source>
</evidence>